<gene>
    <name evidence="1" type="ORF">E2C01_089502</name>
</gene>
<proteinExistence type="predicted"/>
<comment type="caution">
    <text evidence="1">The sequence shown here is derived from an EMBL/GenBank/DDBJ whole genome shotgun (WGS) entry which is preliminary data.</text>
</comment>
<dbReference type="Proteomes" id="UP000324222">
    <property type="component" value="Unassembled WGS sequence"/>
</dbReference>
<dbReference type="AlphaFoldDB" id="A0A5B7JMJ5"/>
<evidence type="ECO:0000313" key="2">
    <source>
        <dbReference type="Proteomes" id="UP000324222"/>
    </source>
</evidence>
<name>A0A5B7JMJ5_PORTR</name>
<evidence type="ECO:0000313" key="1">
    <source>
        <dbReference type="EMBL" id="MPC94338.1"/>
    </source>
</evidence>
<dbReference type="EMBL" id="VSRR010098115">
    <property type="protein sequence ID" value="MPC94338.1"/>
    <property type="molecule type" value="Genomic_DNA"/>
</dbReference>
<sequence>MVTDCGVSGEGSDALRYLEITTLDSTYGKKNSQIWYPLMSSERAQRGGAVVMTPSTPHLPAIRSTDFNLTTLGASYLFPTPIF</sequence>
<protein>
    <submittedName>
        <fullName evidence="1">Uncharacterized protein</fullName>
    </submittedName>
</protein>
<organism evidence="1 2">
    <name type="scientific">Portunus trituberculatus</name>
    <name type="common">Swimming crab</name>
    <name type="synonym">Neptunus trituberculatus</name>
    <dbReference type="NCBI Taxonomy" id="210409"/>
    <lineage>
        <taxon>Eukaryota</taxon>
        <taxon>Metazoa</taxon>
        <taxon>Ecdysozoa</taxon>
        <taxon>Arthropoda</taxon>
        <taxon>Crustacea</taxon>
        <taxon>Multicrustacea</taxon>
        <taxon>Malacostraca</taxon>
        <taxon>Eumalacostraca</taxon>
        <taxon>Eucarida</taxon>
        <taxon>Decapoda</taxon>
        <taxon>Pleocyemata</taxon>
        <taxon>Brachyura</taxon>
        <taxon>Eubrachyura</taxon>
        <taxon>Portunoidea</taxon>
        <taxon>Portunidae</taxon>
        <taxon>Portuninae</taxon>
        <taxon>Portunus</taxon>
    </lineage>
</organism>
<accession>A0A5B7JMJ5</accession>
<keyword evidence="2" id="KW-1185">Reference proteome</keyword>
<reference evidence="1 2" key="1">
    <citation type="submission" date="2019-05" db="EMBL/GenBank/DDBJ databases">
        <title>Another draft genome of Portunus trituberculatus and its Hox gene families provides insights of decapod evolution.</title>
        <authorList>
            <person name="Jeong J.-H."/>
            <person name="Song I."/>
            <person name="Kim S."/>
            <person name="Choi T."/>
            <person name="Kim D."/>
            <person name="Ryu S."/>
            <person name="Kim W."/>
        </authorList>
    </citation>
    <scope>NUCLEOTIDE SEQUENCE [LARGE SCALE GENOMIC DNA]</scope>
    <source>
        <tissue evidence="1">Muscle</tissue>
    </source>
</reference>